<evidence type="ECO:0000313" key="1">
    <source>
        <dbReference type="EMBL" id="OUE22660.1"/>
    </source>
</evidence>
<reference evidence="1 2" key="1">
    <citation type="submission" date="2016-08" db="EMBL/GenBank/DDBJ databases">
        <title>Genome sequence of Clavibacter michiganensis spp strain CFBP7494.</title>
        <authorList>
            <person name="Thapa S.P."/>
            <person name="Coaker G."/>
            <person name="Jacques M.-A."/>
        </authorList>
    </citation>
    <scope>NUCLEOTIDE SEQUENCE [LARGE SCALE GENOMIC DNA]</scope>
    <source>
        <strain evidence="1">CFBP7494</strain>
    </source>
</reference>
<sequence>MRAISVPTSCVLVPTTSPASASGDDRRTSVAVAFWFVVPVPRAFGRWCCGLRRTRWIPAAVSNTSSTYGSTPGAAWWLCRRSRLDPSLASDP</sequence>
<comment type="caution">
    <text evidence="1">The sequence shown here is derived from an EMBL/GenBank/DDBJ whole genome shotgun (WGS) entry which is preliminary data.</text>
</comment>
<dbReference type="Proteomes" id="UP000194837">
    <property type="component" value="Unassembled WGS sequence"/>
</dbReference>
<protein>
    <submittedName>
        <fullName evidence="1">Uncharacterized protein</fullName>
    </submittedName>
</protein>
<accession>A0A251YEI3</accession>
<gene>
    <name evidence="1" type="ORF">BFL34_00185</name>
</gene>
<dbReference type="EMBL" id="MDJW01000002">
    <property type="protein sequence ID" value="OUE22660.1"/>
    <property type="molecule type" value="Genomic_DNA"/>
</dbReference>
<proteinExistence type="predicted"/>
<dbReference type="AlphaFoldDB" id="A0A251YEI3"/>
<organism evidence="1 2">
    <name type="scientific">Clavibacter michiganensis</name>
    <dbReference type="NCBI Taxonomy" id="28447"/>
    <lineage>
        <taxon>Bacteria</taxon>
        <taxon>Bacillati</taxon>
        <taxon>Actinomycetota</taxon>
        <taxon>Actinomycetes</taxon>
        <taxon>Micrococcales</taxon>
        <taxon>Microbacteriaceae</taxon>
        <taxon>Clavibacter</taxon>
    </lineage>
</organism>
<name>A0A251YEI3_9MICO</name>
<evidence type="ECO:0000313" key="2">
    <source>
        <dbReference type="Proteomes" id="UP000194837"/>
    </source>
</evidence>